<dbReference type="AlphaFoldDB" id="A0A1X0DMU7"/>
<evidence type="ECO:0000313" key="1">
    <source>
        <dbReference type="EMBL" id="ORA73685.1"/>
    </source>
</evidence>
<evidence type="ECO:0000313" key="2">
    <source>
        <dbReference type="Proteomes" id="UP000192566"/>
    </source>
</evidence>
<dbReference type="STRING" id="53376.BST25_11720"/>
<comment type="caution">
    <text evidence="1">The sequence shown here is derived from an EMBL/GenBank/DDBJ whole genome shotgun (WGS) entry which is preliminary data.</text>
</comment>
<proteinExistence type="predicted"/>
<sequence length="225" mass="25755">MAATVSVLDREMYSEAEAARLLRVHQQTLNYWLEGKTWRGRTYLPVIRPKPEGRRTVTWAEFVEAGLLSQYRQRKVDLDEVRRFIAVLRDKTGEPYPLAHERPWTLNGRLLIEAQKASDLPPEYWLYAPTDGQLILPLYAAQEFLDRVKFVHDEAVLWRPAGPESPVVIEPDTRFGRPSVGGISTSVLKEYADDGYGYDEIAEEFGLKVRDVEMAVAYELQSKAA</sequence>
<accession>A0A1X0DMU7</accession>
<name>A0A1X0DMU7_MYCHE</name>
<reference evidence="1 2" key="1">
    <citation type="submission" date="2017-02" db="EMBL/GenBank/DDBJ databases">
        <title>The new phylogeny of genus Mycobacterium.</title>
        <authorList>
            <person name="Tortoli E."/>
            <person name="Trovato A."/>
            <person name="Cirillo D.M."/>
        </authorList>
    </citation>
    <scope>NUCLEOTIDE SEQUENCE [LARGE SCALE GENOMIC DNA]</scope>
    <source>
        <strain evidence="1 2">DSM 44471</strain>
    </source>
</reference>
<gene>
    <name evidence="1" type="ORF">BST25_11720</name>
</gene>
<dbReference type="OrthoDB" id="3699668at2"/>
<dbReference type="RefSeq" id="WP_083074171.1">
    <property type="nucleotide sequence ID" value="NZ_AP022615.1"/>
</dbReference>
<dbReference type="EMBL" id="MVHR01000014">
    <property type="protein sequence ID" value="ORA73685.1"/>
    <property type="molecule type" value="Genomic_DNA"/>
</dbReference>
<organism evidence="1 2">
    <name type="scientific">Mycobacterium heidelbergense</name>
    <dbReference type="NCBI Taxonomy" id="53376"/>
    <lineage>
        <taxon>Bacteria</taxon>
        <taxon>Bacillati</taxon>
        <taxon>Actinomycetota</taxon>
        <taxon>Actinomycetes</taxon>
        <taxon>Mycobacteriales</taxon>
        <taxon>Mycobacteriaceae</taxon>
        <taxon>Mycobacterium</taxon>
        <taxon>Mycobacterium simiae complex</taxon>
    </lineage>
</organism>
<dbReference type="Proteomes" id="UP000192566">
    <property type="component" value="Unassembled WGS sequence"/>
</dbReference>
<protein>
    <submittedName>
        <fullName evidence="1">Uncharacterized protein</fullName>
    </submittedName>
</protein>
<keyword evidence="2" id="KW-1185">Reference proteome</keyword>